<evidence type="ECO:0000313" key="2">
    <source>
        <dbReference type="Proteomes" id="UP000249115"/>
    </source>
</evidence>
<dbReference type="EMBL" id="QKZU01000008">
    <property type="protein sequence ID" value="PZX55938.1"/>
    <property type="molecule type" value="Genomic_DNA"/>
</dbReference>
<reference evidence="1 2" key="1">
    <citation type="submission" date="2018-06" db="EMBL/GenBank/DDBJ databases">
        <title>Genomic Encyclopedia of Archaeal and Bacterial Type Strains, Phase II (KMG-II): from individual species to whole genera.</title>
        <authorList>
            <person name="Goeker M."/>
        </authorList>
    </citation>
    <scope>NUCLEOTIDE SEQUENCE [LARGE SCALE GENOMIC DNA]</scope>
    <source>
        <strain evidence="1 2">DSM 22686</strain>
    </source>
</reference>
<proteinExistence type="predicted"/>
<comment type="caution">
    <text evidence="1">The sequence shown here is derived from an EMBL/GenBank/DDBJ whole genome shotgun (WGS) entry which is preliminary data.</text>
</comment>
<protein>
    <submittedName>
        <fullName evidence="1">Uncharacterized protein</fullName>
    </submittedName>
</protein>
<accession>A0A2W7R541</accession>
<dbReference type="AlphaFoldDB" id="A0A2W7R541"/>
<organism evidence="1 2">
    <name type="scientific">Algoriphagus ratkowskyi</name>
    <dbReference type="NCBI Taxonomy" id="57028"/>
    <lineage>
        <taxon>Bacteria</taxon>
        <taxon>Pseudomonadati</taxon>
        <taxon>Bacteroidota</taxon>
        <taxon>Cytophagia</taxon>
        <taxon>Cytophagales</taxon>
        <taxon>Cyclobacteriaceae</taxon>
        <taxon>Algoriphagus</taxon>
    </lineage>
</organism>
<gene>
    <name evidence="1" type="ORF">LV84_02300</name>
</gene>
<sequence>MIPTVYFVNIGLPENYFLIKVIQISSEVKNMLDPLMDSYTKKNTLKSIAIGSKLKIFGCAKIDVQ</sequence>
<evidence type="ECO:0000313" key="1">
    <source>
        <dbReference type="EMBL" id="PZX55938.1"/>
    </source>
</evidence>
<name>A0A2W7R541_9BACT</name>
<dbReference type="Proteomes" id="UP000249115">
    <property type="component" value="Unassembled WGS sequence"/>
</dbReference>